<dbReference type="Proteomes" id="UP000085678">
    <property type="component" value="Unplaced"/>
</dbReference>
<name>A0A1S3HSP5_LINAN</name>
<proteinExistence type="predicted"/>
<dbReference type="KEGG" id="lak:106157118"/>
<keyword evidence="2" id="KW-1185">Reference proteome</keyword>
<sequence length="135" mass="15094">MSKISNSRAYVYQDNMEQDYPVRQVFVDLNSSLAAVNPLQNLTVEGDAVTRKKTAAVPVDEEDLDHEQLSDILQRLEDLNGITESVPQLVHTVCSCEIRPQDLSGEKAKIYNDEDDGRSDDSSSENSDEDGEIEF</sequence>
<dbReference type="GeneID" id="106157118"/>
<evidence type="ECO:0000313" key="3">
    <source>
        <dbReference type="RefSeq" id="XP_013388074.1"/>
    </source>
</evidence>
<feature type="compositionally biased region" description="Acidic residues" evidence="1">
    <location>
        <begin position="113"/>
        <end position="135"/>
    </location>
</feature>
<gene>
    <name evidence="3" type="primary">LOC106157118</name>
</gene>
<dbReference type="RefSeq" id="XP_013388074.1">
    <property type="nucleotide sequence ID" value="XM_013532620.1"/>
</dbReference>
<reference evidence="3" key="1">
    <citation type="submission" date="2025-08" db="UniProtKB">
        <authorList>
            <consortium name="RefSeq"/>
        </authorList>
    </citation>
    <scope>IDENTIFICATION</scope>
    <source>
        <tissue evidence="3">Gonads</tissue>
    </source>
</reference>
<feature type="region of interest" description="Disordered" evidence="1">
    <location>
        <begin position="104"/>
        <end position="135"/>
    </location>
</feature>
<dbReference type="AlphaFoldDB" id="A0A1S3HSP5"/>
<organism evidence="2 3">
    <name type="scientific">Lingula anatina</name>
    <name type="common">Brachiopod</name>
    <name type="synonym">Lingula unguis</name>
    <dbReference type="NCBI Taxonomy" id="7574"/>
    <lineage>
        <taxon>Eukaryota</taxon>
        <taxon>Metazoa</taxon>
        <taxon>Spiralia</taxon>
        <taxon>Lophotrochozoa</taxon>
        <taxon>Brachiopoda</taxon>
        <taxon>Linguliformea</taxon>
        <taxon>Lingulata</taxon>
        <taxon>Lingulida</taxon>
        <taxon>Linguloidea</taxon>
        <taxon>Lingulidae</taxon>
        <taxon>Lingula</taxon>
    </lineage>
</organism>
<evidence type="ECO:0000256" key="1">
    <source>
        <dbReference type="SAM" id="MobiDB-lite"/>
    </source>
</evidence>
<accession>A0A1S3HSP5</accession>
<protein>
    <submittedName>
        <fullName evidence="3">Uncharacterized protein LOC106157118</fullName>
    </submittedName>
</protein>
<dbReference type="InParanoid" id="A0A1S3HSP5"/>
<evidence type="ECO:0000313" key="2">
    <source>
        <dbReference type="Proteomes" id="UP000085678"/>
    </source>
</evidence>